<dbReference type="PANTHER" id="PTHR37418:SF1">
    <property type="entry name" value="3-KETO-5-AMINOHEXANOATE CLEAVAGE PROTEIN"/>
    <property type="match status" value="1"/>
</dbReference>
<dbReference type="Gene3D" id="3.20.20.70">
    <property type="entry name" value="Aldolase class I"/>
    <property type="match status" value="2"/>
</dbReference>
<reference evidence="1 2" key="1">
    <citation type="submission" date="2018-05" db="EMBL/GenBank/DDBJ databases">
        <title>Streptomyces venezuelae.</title>
        <authorList>
            <person name="Kim W."/>
            <person name="Lee N."/>
            <person name="Cho B.-K."/>
        </authorList>
    </citation>
    <scope>NUCLEOTIDE SEQUENCE [LARGE SCALE GENOMIC DNA]</scope>
    <source>
        <strain evidence="1 2">ATCC 21782</strain>
    </source>
</reference>
<dbReference type="RefSeq" id="WP_150210628.1">
    <property type="nucleotide sequence ID" value="NZ_CP029190.1"/>
</dbReference>
<proteinExistence type="predicted"/>
<dbReference type="InterPro" id="IPR013785">
    <property type="entry name" value="Aldolase_TIM"/>
</dbReference>
<evidence type="ECO:0008006" key="3">
    <source>
        <dbReference type="Google" id="ProtNLM"/>
    </source>
</evidence>
<organism evidence="1 2">
    <name type="scientific">Streptomyces venezuelae</name>
    <dbReference type="NCBI Taxonomy" id="54571"/>
    <lineage>
        <taxon>Bacteria</taxon>
        <taxon>Bacillati</taxon>
        <taxon>Actinomycetota</taxon>
        <taxon>Actinomycetes</taxon>
        <taxon>Kitasatosporales</taxon>
        <taxon>Streptomycetaceae</taxon>
        <taxon>Streptomyces</taxon>
    </lineage>
</organism>
<accession>A0A5P2DCR1</accession>
<gene>
    <name evidence="1" type="ORF">DEJ50_26655</name>
</gene>
<dbReference type="GO" id="GO:0043720">
    <property type="term" value="F:3-keto-5-aminohexanoate cleavage activity"/>
    <property type="evidence" value="ECO:0007669"/>
    <property type="project" value="InterPro"/>
</dbReference>
<evidence type="ECO:0000313" key="2">
    <source>
        <dbReference type="Proteomes" id="UP000325211"/>
    </source>
</evidence>
<dbReference type="Pfam" id="PF05853">
    <property type="entry name" value="BKACE"/>
    <property type="match status" value="2"/>
</dbReference>
<sequence length="230" mass="22690">MVQVSLNGSRTAADGAAVPMSPEALVEAAVGSVAAGAAEILVHPRTPCGRESLSPRVAGPLLAALRAAVAVPLAVSATVPGEPDPVGRIHAWEILPDRATVDLAEPGAAAVAAALAERGIAVDGVLRPGPGGGPAPEIPYARLVVELTAADPALLRGPGGTVVYGRGAAAWPVFRMAVAAGYSCRTGIGDVLHLPDGRPARSNAELVSAATALATGLGGCPADQGRARPA</sequence>
<dbReference type="EMBL" id="CP029190">
    <property type="protein sequence ID" value="QES50879.1"/>
    <property type="molecule type" value="Genomic_DNA"/>
</dbReference>
<dbReference type="Proteomes" id="UP000325211">
    <property type="component" value="Chromosome"/>
</dbReference>
<dbReference type="InterPro" id="IPR008567">
    <property type="entry name" value="BKACE"/>
</dbReference>
<evidence type="ECO:0000313" key="1">
    <source>
        <dbReference type="EMBL" id="QES50879.1"/>
    </source>
</evidence>
<protein>
    <recommendedName>
        <fullName evidence="3">3-keto-5-aminohexanoate cleavage protein</fullName>
    </recommendedName>
</protein>
<name>A0A5P2DCR1_STRVZ</name>
<dbReference type="PANTHER" id="PTHR37418">
    <property type="entry name" value="3-KETO-5-AMINOHEXANOATE CLEAVAGE ENZYME-RELATED"/>
    <property type="match status" value="1"/>
</dbReference>
<dbReference type="OrthoDB" id="3424160at2"/>
<dbReference type="AlphaFoldDB" id="A0A5P2DCR1"/>